<name>A0A455T8X2_9CHLR</name>
<proteinExistence type="predicted"/>
<gene>
    <name evidence="1" type="ORF">KTA_40880</name>
</gene>
<organism evidence="1">
    <name type="scientific">Thermogemmatispora argillosa</name>
    <dbReference type="NCBI Taxonomy" id="2045280"/>
    <lineage>
        <taxon>Bacteria</taxon>
        <taxon>Bacillati</taxon>
        <taxon>Chloroflexota</taxon>
        <taxon>Ktedonobacteria</taxon>
        <taxon>Thermogemmatisporales</taxon>
        <taxon>Thermogemmatisporaceae</taxon>
        <taxon>Thermogemmatispora</taxon>
    </lineage>
</organism>
<reference evidence="1" key="1">
    <citation type="submission" date="2018-12" db="EMBL/GenBank/DDBJ databases">
        <title>Novel natural products biosynthetic potential of the class Ktedonobacteria.</title>
        <authorList>
            <person name="Zheng Y."/>
            <person name="Saitou A."/>
            <person name="Wang C.M."/>
            <person name="Toyoda A."/>
            <person name="Minakuchi Y."/>
            <person name="Sekiguchi Y."/>
            <person name="Ueda K."/>
            <person name="Takano H."/>
            <person name="Sakai Y."/>
            <person name="Yokota A."/>
            <person name="Yabe S."/>
        </authorList>
    </citation>
    <scope>NUCLEOTIDE SEQUENCE</scope>
    <source>
        <strain evidence="1">A3-2</strain>
    </source>
</reference>
<evidence type="ECO:0000313" key="1">
    <source>
        <dbReference type="EMBL" id="BBH95889.1"/>
    </source>
</evidence>
<sequence length="177" mass="20983">MSRRHRRRQSPRRRRSTNALLVGLSPMLIPGPLEWALAGRTIEDLQFLTVVLLSPRARQLWQRWQEERAPHFPESIPSDLCSRDRHLLKLLVELQQGIDLLQVHCQQTLAHDPEQPIYFHTSEIPRLRRLLSLTERMLQQVRSVRPELATLQLRLGQRLIRYLARNLSDHPRRELLN</sequence>
<dbReference type="EMBL" id="AP019377">
    <property type="protein sequence ID" value="BBH95889.1"/>
    <property type="molecule type" value="Genomic_DNA"/>
</dbReference>
<accession>A0A455T8X2</accession>
<protein>
    <submittedName>
        <fullName evidence="1">Uncharacterized protein</fullName>
    </submittedName>
</protein>
<dbReference type="AlphaFoldDB" id="A0A455T8X2"/>